<evidence type="ECO:0000256" key="5">
    <source>
        <dbReference type="ARBA" id="ARBA00034125"/>
    </source>
</evidence>
<feature type="region of interest" description="Disordered" evidence="6">
    <location>
        <begin position="181"/>
        <end position="227"/>
    </location>
</feature>
<feature type="region of interest" description="Disordered" evidence="6">
    <location>
        <begin position="1"/>
        <end position="130"/>
    </location>
</feature>
<feature type="transmembrane region" description="Helical" evidence="7">
    <location>
        <begin position="906"/>
        <end position="928"/>
    </location>
</feature>
<evidence type="ECO:0000256" key="1">
    <source>
        <dbReference type="ARBA" id="ARBA00004141"/>
    </source>
</evidence>
<evidence type="ECO:0000256" key="3">
    <source>
        <dbReference type="ARBA" id="ARBA00022989"/>
    </source>
</evidence>
<dbReference type="PANTHER" id="PTHR31082:SF4">
    <property type="entry name" value="PHEROMONE-REGULATED MEMBRANE PROTEIN 10"/>
    <property type="match status" value="1"/>
</dbReference>
<feature type="compositionally biased region" description="Basic and acidic residues" evidence="6">
    <location>
        <begin position="71"/>
        <end position="93"/>
    </location>
</feature>
<feature type="domain" description="Threonine/serine exporter-like N-terminal" evidence="8">
    <location>
        <begin position="511"/>
        <end position="748"/>
    </location>
</feature>
<dbReference type="GO" id="GO:0022857">
    <property type="term" value="F:transmembrane transporter activity"/>
    <property type="evidence" value="ECO:0007669"/>
    <property type="project" value="InterPro"/>
</dbReference>
<evidence type="ECO:0000259" key="8">
    <source>
        <dbReference type="Pfam" id="PF06738"/>
    </source>
</evidence>
<feature type="transmembrane region" description="Helical" evidence="7">
    <location>
        <begin position="810"/>
        <end position="831"/>
    </location>
</feature>
<feature type="region of interest" description="Disordered" evidence="6">
    <location>
        <begin position="372"/>
        <end position="418"/>
    </location>
</feature>
<name>A0A2R6S760_9APHY</name>
<evidence type="ECO:0000259" key="9">
    <source>
        <dbReference type="Pfam" id="PF12821"/>
    </source>
</evidence>
<dbReference type="Pfam" id="PF06738">
    <property type="entry name" value="ThrE"/>
    <property type="match status" value="1"/>
</dbReference>
<evidence type="ECO:0000256" key="4">
    <source>
        <dbReference type="ARBA" id="ARBA00023136"/>
    </source>
</evidence>
<sequence>MNPSADNADNLKPPDVADPAPSHTKMDSYPPAHPPVDPHRPPGGTRRSGNKTPRKVQWVDNDEGAESSTRALDEHGLNPEPFETLKDALEKHRSQPSINTSEVNNVLRTVPTTDSSSLDSPTLDRTTTHTVPGETYIDKDETAGLPGTNDLEAYSQKRASQVVQAHKLGFFKSHLGFGASSRKPIKKRSKQNKGLGRAKSAEETDPETDVDVEHIAESSSSAVRPRPGTGVLSALLSLYDHERPSMSGMSTPARSSFEMDDSRPTSLYETMTKDSRSSFPFENTISPTPSMAELKAPNHPWTKTLTGGFGEKRPASARNAGGVFGALIASTGNLSAAASPMSSTLAPQVKRPGYKLSRYSLETSIPRLESAVHKERGLRRPQSMHFSPSETLTTVVTTPSSSGTSPSASAIFPGGSKPPDLVLSTGGLDTPGRQKWTGVLKDLPKRGWSRVGTPTASTPGTPNTDTDEWLGEKERVWDRDERKEKERKRRRKKAEIYITRHVAEIIQRQEFICKLTRSMMMFGGPSHRLQAQIQATARVLDISLSCMYLPDIMLISFDDASTGTSNIKLIRQGGAFDISKLQAAYKLYWKVIHDDISVKDASVELDNLMRKPPLYNKWQLIFFGGMCSASICSVSFNGSFIDSLIAFPLGCLLIVIQLFAAKHELYSNVFEITVATLFSFISAALASTGHFCYSSVAASSVVLILPGYIILCGSLELSSHNIVSGAVRVCFSIIYSLFLGFGLAIGATAFSKISNSPLQGQDDLTCSLSHHADGAWYQQTPSIRWAFLTVPLYSLWLSLRFYAPWNRKEIILLVAISCIGWVTNHFTGLKFPGQSDVSAAVGALAVGFVSNLYARFFNGNAFVVMITGILFQLPSGVANGGLFTFVSKQDSGQSSSDVYLSGFQTALQLVSVSVGLTVGLGISLVLVFPIQSRRRAGGVFSL</sequence>
<feature type="transmembrane region" description="Helical" evidence="7">
    <location>
        <begin position="668"/>
        <end position="687"/>
    </location>
</feature>
<comment type="subcellular location">
    <subcellularLocation>
        <location evidence="1">Membrane</location>
        <topology evidence="1">Multi-pass membrane protein</topology>
    </subcellularLocation>
</comment>
<dbReference type="GO" id="GO:0016020">
    <property type="term" value="C:membrane"/>
    <property type="evidence" value="ECO:0007669"/>
    <property type="project" value="UniProtKB-SubCell"/>
</dbReference>
<gene>
    <name evidence="10" type="ORF">PHLCEN_2v62</name>
</gene>
<feature type="transmembrane region" description="Helical" evidence="7">
    <location>
        <begin position="837"/>
        <end position="854"/>
    </location>
</feature>
<reference evidence="10 11" key="1">
    <citation type="submission" date="2018-02" db="EMBL/GenBank/DDBJ databases">
        <title>Genome sequence of the basidiomycete white-rot fungus Phlebia centrifuga.</title>
        <authorList>
            <person name="Granchi Z."/>
            <person name="Peng M."/>
            <person name="de Vries R.P."/>
            <person name="Hilden K."/>
            <person name="Makela M.R."/>
            <person name="Grigoriev I."/>
            <person name="Riley R."/>
        </authorList>
    </citation>
    <scope>NUCLEOTIDE SEQUENCE [LARGE SCALE GENOMIC DNA]</scope>
    <source>
        <strain evidence="10 11">FBCC195</strain>
    </source>
</reference>
<protein>
    <recommendedName>
        <fullName evidence="12">Pheromone-regulated membrane protein 10</fullName>
    </recommendedName>
</protein>
<accession>A0A2R6S760</accession>
<feature type="compositionally biased region" description="Polar residues" evidence="6">
    <location>
        <begin position="95"/>
        <end position="107"/>
    </location>
</feature>
<feature type="domain" description="Threonine/Serine exporter ThrE" evidence="9">
    <location>
        <begin position="806"/>
        <end position="922"/>
    </location>
</feature>
<dbReference type="AlphaFoldDB" id="A0A2R6S760"/>
<feature type="transmembrane region" description="Helical" evidence="7">
    <location>
        <begin position="693"/>
        <end position="717"/>
    </location>
</feature>
<dbReference type="OrthoDB" id="413008at2759"/>
<evidence type="ECO:0000313" key="11">
    <source>
        <dbReference type="Proteomes" id="UP000186601"/>
    </source>
</evidence>
<dbReference type="InterPro" id="IPR024528">
    <property type="entry name" value="ThrE_2"/>
</dbReference>
<dbReference type="EMBL" id="MLYV02000005">
    <property type="protein sequence ID" value="PSS38082.1"/>
    <property type="molecule type" value="Genomic_DNA"/>
</dbReference>
<dbReference type="InterPro" id="IPR051361">
    <property type="entry name" value="ThrE/Ser_Exporter"/>
</dbReference>
<feature type="transmembrane region" description="Helical" evidence="7">
    <location>
        <begin position="783"/>
        <end position="803"/>
    </location>
</feature>
<dbReference type="InterPro" id="IPR010619">
    <property type="entry name" value="ThrE-like_N"/>
</dbReference>
<feature type="transmembrane region" description="Helical" evidence="7">
    <location>
        <begin position="729"/>
        <end position="750"/>
    </location>
</feature>
<comment type="similarity">
    <text evidence="5">Belongs to the ThrE exporter (TC 2.A.79) family.</text>
</comment>
<proteinExistence type="inferred from homology"/>
<feature type="compositionally biased region" description="Low complexity" evidence="6">
    <location>
        <begin position="387"/>
        <end position="409"/>
    </location>
</feature>
<evidence type="ECO:0000256" key="7">
    <source>
        <dbReference type="SAM" id="Phobius"/>
    </source>
</evidence>
<feature type="region of interest" description="Disordered" evidence="6">
    <location>
        <begin position="445"/>
        <end position="471"/>
    </location>
</feature>
<keyword evidence="11" id="KW-1185">Reference proteome</keyword>
<evidence type="ECO:0000313" key="10">
    <source>
        <dbReference type="EMBL" id="PSS38082.1"/>
    </source>
</evidence>
<feature type="compositionally biased region" description="Polar residues" evidence="6">
    <location>
        <begin position="452"/>
        <end position="464"/>
    </location>
</feature>
<feature type="transmembrane region" description="Helical" evidence="7">
    <location>
        <begin position="861"/>
        <end position="886"/>
    </location>
</feature>
<evidence type="ECO:0008006" key="12">
    <source>
        <dbReference type="Google" id="ProtNLM"/>
    </source>
</evidence>
<dbReference type="Proteomes" id="UP000186601">
    <property type="component" value="Unassembled WGS sequence"/>
</dbReference>
<keyword evidence="2 7" id="KW-0812">Transmembrane</keyword>
<dbReference type="PANTHER" id="PTHR31082">
    <property type="entry name" value="PHEROMONE-REGULATED MEMBRANE PROTEIN 10"/>
    <property type="match status" value="1"/>
</dbReference>
<dbReference type="Pfam" id="PF12821">
    <property type="entry name" value="ThrE_2"/>
    <property type="match status" value="1"/>
</dbReference>
<keyword evidence="3 7" id="KW-1133">Transmembrane helix</keyword>
<evidence type="ECO:0000256" key="2">
    <source>
        <dbReference type="ARBA" id="ARBA00022692"/>
    </source>
</evidence>
<keyword evidence="4 7" id="KW-0472">Membrane</keyword>
<organism evidence="10 11">
    <name type="scientific">Hermanssonia centrifuga</name>
    <dbReference type="NCBI Taxonomy" id="98765"/>
    <lineage>
        <taxon>Eukaryota</taxon>
        <taxon>Fungi</taxon>
        <taxon>Dikarya</taxon>
        <taxon>Basidiomycota</taxon>
        <taxon>Agaricomycotina</taxon>
        <taxon>Agaricomycetes</taxon>
        <taxon>Polyporales</taxon>
        <taxon>Meruliaceae</taxon>
        <taxon>Hermanssonia</taxon>
    </lineage>
</organism>
<comment type="caution">
    <text evidence="10">The sequence shown here is derived from an EMBL/GenBank/DDBJ whole genome shotgun (WGS) entry which is preliminary data.</text>
</comment>
<evidence type="ECO:0000256" key="6">
    <source>
        <dbReference type="SAM" id="MobiDB-lite"/>
    </source>
</evidence>
<feature type="compositionally biased region" description="Low complexity" evidence="6">
    <location>
        <begin position="109"/>
        <end position="125"/>
    </location>
</feature>
<feature type="transmembrane region" description="Helical" evidence="7">
    <location>
        <begin position="644"/>
        <end position="661"/>
    </location>
</feature>